<evidence type="ECO:0000256" key="1">
    <source>
        <dbReference type="ARBA" id="ARBA00023002"/>
    </source>
</evidence>
<dbReference type="GO" id="GO:0004497">
    <property type="term" value="F:monooxygenase activity"/>
    <property type="evidence" value="ECO:0007669"/>
    <property type="project" value="UniProtKB-KW"/>
</dbReference>
<dbReference type="PANTHER" id="PTHR13789:SF309">
    <property type="entry name" value="PUTATIVE (AFU_ORTHOLOGUE AFUA_6G14510)-RELATED"/>
    <property type="match status" value="1"/>
</dbReference>
<dbReference type="AlphaFoldDB" id="A0A544TVG8"/>
<dbReference type="InterPro" id="IPR036188">
    <property type="entry name" value="FAD/NAD-bd_sf"/>
</dbReference>
<feature type="domain" description="FAD-binding" evidence="3">
    <location>
        <begin position="2"/>
        <end position="335"/>
    </location>
</feature>
<reference evidence="4 5" key="1">
    <citation type="submission" date="2019-06" db="EMBL/GenBank/DDBJ databases">
        <title>Psychrobacillus vulpis sp. nov., a new species isolated from feces of a red fox that inhabits in The Tablas de Daimiel Natural Park, Albacete, Spain.</title>
        <authorList>
            <person name="Rodriguez M."/>
            <person name="Reina J.C."/>
            <person name="Bejar V."/>
            <person name="Llamas I."/>
        </authorList>
    </citation>
    <scope>NUCLEOTIDE SEQUENCE [LARGE SCALE GENOMIC DNA]</scope>
    <source>
        <strain evidence="4 5">Z8</strain>
    </source>
</reference>
<dbReference type="InterPro" id="IPR002938">
    <property type="entry name" value="FAD-bd"/>
</dbReference>
<dbReference type="PANTHER" id="PTHR13789">
    <property type="entry name" value="MONOOXYGENASE"/>
    <property type="match status" value="1"/>
</dbReference>
<evidence type="ECO:0000256" key="2">
    <source>
        <dbReference type="ARBA" id="ARBA00023033"/>
    </source>
</evidence>
<dbReference type="RefSeq" id="WP_142640571.1">
    <property type="nucleotide sequence ID" value="NZ_VDGI01000001.1"/>
</dbReference>
<gene>
    <name evidence="4" type="ORF">FG384_00305</name>
</gene>
<dbReference type="SUPFAM" id="SSF51905">
    <property type="entry name" value="FAD/NAD(P)-binding domain"/>
    <property type="match status" value="1"/>
</dbReference>
<dbReference type="Proteomes" id="UP000316626">
    <property type="component" value="Unassembled WGS sequence"/>
</dbReference>
<dbReference type="Pfam" id="PF01494">
    <property type="entry name" value="FAD_binding_3"/>
    <property type="match status" value="1"/>
</dbReference>
<dbReference type="OrthoDB" id="9766816at2"/>
<accession>A0A544TVG8</accession>
<dbReference type="EMBL" id="VDGI01000001">
    <property type="protein sequence ID" value="TQR21443.1"/>
    <property type="molecule type" value="Genomic_DNA"/>
</dbReference>
<keyword evidence="5" id="KW-1185">Reference proteome</keyword>
<dbReference type="InterPro" id="IPR050493">
    <property type="entry name" value="FAD-dep_Monooxygenase_BioMet"/>
</dbReference>
<protein>
    <submittedName>
        <fullName evidence="4">Monooxygenase</fullName>
    </submittedName>
</protein>
<sequence>MEIAIIGGGIGGLCAAVTLQTHGYSVKVYEAAPTFQPVGAGIGIGSNAMQALMKIGVGDKVFANGNVLHTQVFQNANGKTLNTIDFSLLKKRFGQENITIHRADLHRTFLDALGPNTMYYNKKCVNVEQREGKVTAYFGDKSEVTADLLIAADGIHSPIRKKLIPGSETRYAGYTCWRGVTENKERVSNYTSTEIWSPSGRFGMAPMSNGQVYWFACVSTRAKDTFYQNLERQEIANLFKNFPKVVTEIIQNTPTNNILHHDISDIEPLQRFVFNRIVLLGDAAHATTPNMGQGAGQAIEDGIVLGNAFQMFRNIDKALAFYEEKRVARTAKVINLSRQIGAVAQLRSRSLTTARDFLFSFIPSNWLLWRLKFLFHVKLK</sequence>
<organism evidence="4 5">
    <name type="scientific">Psychrobacillus vulpis</name>
    <dbReference type="NCBI Taxonomy" id="2325572"/>
    <lineage>
        <taxon>Bacteria</taxon>
        <taxon>Bacillati</taxon>
        <taxon>Bacillota</taxon>
        <taxon>Bacilli</taxon>
        <taxon>Bacillales</taxon>
        <taxon>Bacillaceae</taxon>
        <taxon>Psychrobacillus</taxon>
    </lineage>
</organism>
<dbReference type="SUPFAM" id="SSF54373">
    <property type="entry name" value="FAD-linked reductases, C-terminal domain"/>
    <property type="match status" value="1"/>
</dbReference>
<proteinExistence type="predicted"/>
<keyword evidence="1" id="KW-0560">Oxidoreductase</keyword>
<dbReference type="NCBIfam" id="NF005243">
    <property type="entry name" value="PRK06753.1"/>
    <property type="match status" value="1"/>
</dbReference>
<evidence type="ECO:0000259" key="3">
    <source>
        <dbReference type="Pfam" id="PF01494"/>
    </source>
</evidence>
<dbReference type="GO" id="GO:0071949">
    <property type="term" value="F:FAD binding"/>
    <property type="evidence" value="ECO:0007669"/>
    <property type="project" value="InterPro"/>
</dbReference>
<dbReference type="PRINTS" id="PR00420">
    <property type="entry name" value="RNGMNOXGNASE"/>
</dbReference>
<evidence type="ECO:0000313" key="5">
    <source>
        <dbReference type="Proteomes" id="UP000316626"/>
    </source>
</evidence>
<comment type="caution">
    <text evidence="4">The sequence shown here is derived from an EMBL/GenBank/DDBJ whole genome shotgun (WGS) entry which is preliminary data.</text>
</comment>
<evidence type="ECO:0000313" key="4">
    <source>
        <dbReference type="EMBL" id="TQR21443.1"/>
    </source>
</evidence>
<name>A0A544TVG8_9BACI</name>
<keyword evidence="2 4" id="KW-0503">Monooxygenase</keyword>
<dbReference type="Gene3D" id="3.50.50.60">
    <property type="entry name" value="FAD/NAD(P)-binding domain"/>
    <property type="match status" value="1"/>
</dbReference>